<sequence length="78" mass="8046">METWNNTRLPSVWGGGASSVSADRESGRVDRCGNGLADLTSGIMQVDWIRLVCCRCPAGAKADGATAVDAGCCPTSGR</sequence>
<comment type="caution">
    <text evidence="2">The sequence shown here is derived from an EMBL/GenBank/DDBJ whole genome shotgun (WGS) entry which is preliminary data.</text>
</comment>
<name>A0A835VKU8_VANPL</name>
<proteinExistence type="predicted"/>
<feature type="region of interest" description="Disordered" evidence="1">
    <location>
        <begin position="1"/>
        <end position="28"/>
    </location>
</feature>
<evidence type="ECO:0000313" key="3">
    <source>
        <dbReference type="Proteomes" id="UP000639772"/>
    </source>
</evidence>
<accession>A0A835VKU8</accession>
<dbReference type="EMBL" id="JADCNM010000001">
    <property type="protein sequence ID" value="KAG0500770.1"/>
    <property type="molecule type" value="Genomic_DNA"/>
</dbReference>
<dbReference type="AlphaFoldDB" id="A0A835VKU8"/>
<dbReference type="Proteomes" id="UP000639772">
    <property type="component" value="Chromosome 1"/>
</dbReference>
<evidence type="ECO:0000256" key="1">
    <source>
        <dbReference type="SAM" id="MobiDB-lite"/>
    </source>
</evidence>
<gene>
    <name evidence="2" type="ORF">HPP92_000842</name>
</gene>
<organism evidence="2 3">
    <name type="scientific">Vanilla planifolia</name>
    <name type="common">Vanilla</name>
    <dbReference type="NCBI Taxonomy" id="51239"/>
    <lineage>
        <taxon>Eukaryota</taxon>
        <taxon>Viridiplantae</taxon>
        <taxon>Streptophyta</taxon>
        <taxon>Embryophyta</taxon>
        <taxon>Tracheophyta</taxon>
        <taxon>Spermatophyta</taxon>
        <taxon>Magnoliopsida</taxon>
        <taxon>Liliopsida</taxon>
        <taxon>Asparagales</taxon>
        <taxon>Orchidaceae</taxon>
        <taxon>Vanilloideae</taxon>
        <taxon>Vanilleae</taxon>
        <taxon>Vanilla</taxon>
    </lineage>
</organism>
<protein>
    <submittedName>
        <fullName evidence="2">Uncharacterized protein</fullName>
    </submittedName>
</protein>
<reference evidence="2 3" key="1">
    <citation type="journal article" date="2020" name="Nat. Food">
        <title>A phased Vanilla planifolia genome enables genetic improvement of flavour and production.</title>
        <authorList>
            <person name="Hasing T."/>
            <person name="Tang H."/>
            <person name="Brym M."/>
            <person name="Khazi F."/>
            <person name="Huang T."/>
            <person name="Chambers A.H."/>
        </authorList>
    </citation>
    <scope>NUCLEOTIDE SEQUENCE [LARGE SCALE GENOMIC DNA]</scope>
    <source>
        <tissue evidence="2">Leaf</tissue>
    </source>
</reference>
<evidence type="ECO:0000313" key="2">
    <source>
        <dbReference type="EMBL" id="KAG0500770.1"/>
    </source>
</evidence>